<dbReference type="Proteomes" id="UP000032544">
    <property type="component" value="Unassembled WGS sequence"/>
</dbReference>
<evidence type="ECO:0000313" key="2">
    <source>
        <dbReference type="Proteomes" id="UP000032544"/>
    </source>
</evidence>
<keyword evidence="2" id="KW-1185">Reference proteome</keyword>
<evidence type="ECO:0000313" key="1">
    <source>
        <dbReference type="EMBL" id="KJF42174.1"/>
    </source>
</evidence>
<reference evidence="1 2" key="1">
    <citation type="submission" date="2014-09" db="EMBL/GenBank/DDBJ databases">
        <title>Draft Genome Sequence of Draconibacterium sp. JN14CK-3.</title>
        <authorList>
            <person name="Dong C."/>
            <person name="Lai Q."/>
            <person name="Shao Z."/>
        </authorList>
    </citation>
    <scope>NUCLEOTIDE SEQUENCE [LARGE SCALE GENOMIC DNA]</scope>
    <source>
        <strain evidence="1 2">JN14CK-3</strain>
    </source>
</reference>
<gene>
    <name evidence="1" type="ORF">LH29_20435</name>
</gene>
<dbReference type="EMBL" id="JRHC01000006">
    <property type="protein sequence ID" value="KJF42174.1"/>
    <property type="molecule type" value="Genomic_DNA"/>
</dbReference>
<dbReference type="Gene3D" id="2.50.20.10">
    <property type="entry name" value="Lipoprotein localisation LolA/LolB/LppX"/>
    <property type="match status" value="1"/>
</dbReference>
<comment type="caution">
    <text evidence="1">The sequence shown here is derived from an EMBL/GenBank/DDBJ whole genome shotgun (WGS) entry which is preliminary data.</text>
</comment>
<sequence length="231" mass="26999">MLSFGEKPVRTGEDVIVLMKEKYAESFVRNLTFSQYVFEYQNGSVVNKTVWHEAYRSPNQLIIKFDSFDSGDGYVFRNDSIYIINNNQVQNKIEDIHDLMVLGFDVYVQPVKLTIDKLTKKGYDISRLYETSLNGKSVYCVGASDDNDDSPRFYVDKERLVFIKMINNNHGRYDEAIFDNYRMINGKYIATEVVFFKNGNPIMKEEYFDIAFPQKLKAKIFDPNYFKGASW</sequence>
<protein>
    <recommendedName>
        <fullName evidence="3">Outer membrane lipoprotein-sorting protein</fullName>
    </recommendedName>
</protein>
<evidence type="ECO:0008006" key="3">
    <source>
        <dbReference type="Google" id="ProtNLM"/>
    </source>
</evidence>
<name>A0A0D8J5W7_9BACT</name>
<dbReference type="STRING" id="1544798.LH29_20435"/>
<organism evidence="1 2">
    <name type="scientific">Draconibacterium sediminis</name>
    <dbReference type="NCBI Taxonomy" id="1544798"/>
    <lineage>
        <taxon>Bacteria</taxon>
        <taxon>Pseudomonadati</taxon>
        <taxon>Bacteroidota</taxon>
        <taxon>Bacteroidia</taxon>
        <taxon>Marinilabiliales</taxon>
        <taxon>Prolixibacteraceae</taxon>
        <taxon>Draconibacterium</taxon>
    </lineage>
</organism>
<dbReference type="AlphaFoldDB" id="A0A0D8J5W7"/>
<accession>A0A0D8J5W7</accession>
<proteinExistence type="predicted"/>